<accession>A0A517L0W6</accession>
<sequence>MLSLLQITVLGSLLWQSANARPQSSTSTSTACNNSPALCSRGYGNITHLGAHDSPFVSNSSNRYTSSGNQFFNSTTQLDAGVRLLSAQIHSASSTDPSLHLCHSDCALYDAGPLTTWLASISTWLDDNPYDVVTILLVNSVNADATTLATQFSSSGITKHAYTPATVPTSAAGWPTLQTLITANTRLITFVASMPSGNAAAPYLLDEFASVWENPYDNTSPSNFTCIPDRPATVKGSLTTAKTSGKLFLMNHFLYLSQLFGIQSPNVDAASTTNSPDTTLAGSLGNAASTCTTQYGSAPNFILVDWFNVGPAIATVDRLNGVTDNVSGRKSVSTAIMSQTFQGAAVGVDRGRSAAALVVGFGVAVLAGWI</sequence>
<dbReference type="GO" id="GO:0006629">
    <property type="term" value="P:lipid metabolic process"/>
    <property type="evidence" value="ECO:0007669"/>
    <property type="project" value="InterPro"/>
</dbReference>
<evidence type="ECO:0000256" key="1">
    <source>
        <dbReference type="SAM" id="SignalP"/>
    </source>
</evidence>
<dbReference type="STRING" id="50376.A0A517L0W6"/>
<evidence type="ECO:0008006" key="4">
    <source>
        <dbReference type="Google" id="ProtNLM"/>
    </source>
</evidence>
<keyword evidence="3" id="KW-1185">Reference proteome</keyword>
<evidence type="ECO:0000313" key="2">
    <source>
        <dbReference type="EMBL" id="QDS69280.1"/>
    </source>
</evidence>
<dbReference type="Gene3D" id="3.20.20.190">
    <property type="entry name" value="Phosphatidylinositol (PI) phosphodiesterase"/>
    <property type="match status" value="1"/>
</dbReference>
<keyword evidence="1" id="KW-0732">Signal</keyword>
<dbReference type="Pfam" id="PF26146">
    <property type="entry name" value="PI-PLC_X"/>
    <property type="match status" value="1"/>
</dbReference>
<feature type="signal peptide" evidence="1">
    <location>
        <begin position="1"/>
        <end position="20"/>
    </location>
</feature>
<reference evidence="2 3" key="1">
    <citation type="submission" date="2019-07" db="EMBL/GenBank/DDBJ databases">
        <title>Finished genome of Venturia effusa.</title>
        <authorList>
            <person name="Young C.A."/>
            <person name="Cox M.P."/>
            <person name="Ganley A.R.D."/>
            <person name="David W.J."/>
        </authorList>
    </citation>
    <scope>NUCLEOTIDE SEQUENCE [LARGE SCALE GENOMIC DNA]</scope>
    <source>
        <strain evidence="3">albino</strain>
    </source>
</reference>
<gene>
    <name evidence="2" type="ORF">FKW77_002358</name>
</gene>
<dbReference type="SUPFAM" id="SSF51695">
    <property type="entry name" value="PLC-like phosphodiesterases"/>
    <property type="match status" value="1"/>
</dbReference>
<dbReference type="Proteomes" id="UP000316270">
    <property type="component" value="Chromosome 3"/>
</dbReference>
<dbReference type="EMBL" id="CP042187">
    <property type="protein sequence ID" value="QDS69280.1"/>
    <property type="molecule type" value="Genomic_DNA"/>
</dbReference>
<dbReference type="PANTHER" id="PTHR13593:SF80">
    <property type="entry name" value="PLC-LIKE PHOSPHODIESTERASE"/>
    <property type="match status" value="1"/>
</dbReference>
<dbReference type="AlphaFoldDB" id="A0A517L0W6"/>
<dbReference type="InterPro" id="IPR051057">
    <property type="entry name" value="PI-PLC_domain"/>
</dbReference>
<protein>
    <recommendedName>
        <fullName evidence="4">Phosphatidylinositol-specific phospholipase C X domain-containing protein</fullName>
    </recommendedName>
</protein>
<feature type="chain" id="PRO_5021706859" description="Phosphatidylinositol-specific phospholipase C X domain-containing protein" evidence="1">
    <location>
        <begin position="21"/>
        <end position="370"/>
    </location>
</feature>
<name>A0A517L0W6_9PEZI</name>
<evidence type="ECO:0000313" key="3">
    <source>
        <dbReference type="Proteomes" id="UP000316270"/>
    </source>
</evidence>
<dbReference type="PANTHER" id="PTHR13593">
    <property type="match status" value="1"/>
</dbReference>
<dbReference type="GO" id="GO:0008081">
    <property type="term" value="F:phosphoric diester hydrolase activity"/>
    <property type="evidence" value="ECO:0007669"/>
    <property type="project" value="InterPro"/>
</dbReference>
<organism evidence="2 3">
    <name type="scientific">Venturia effusa</name>
    <dbReference type="NCBI Taxonomy" id="50376"/>
    <lineage>
        <taxon>Eukaryota</taxon>
        <taxon>Fungi</taxon>
        <taxon>Dikarya</taxon>
        <taxon>Ascomycota</taxon>
        <taxon>Pezizomycotina</taxon>
        <taxon>Dothideomycetes</taxon>
        <taxon>Pleosporomycetidae</taxon>
        <taxon>Venturiales</taxon>
        <taxon>Venturiaceae</taxon>
        <taxon>Venturia</taxon>
    </lineage>
</organism>
<dbReference type="InterPro" id="IPR017946">
    <property type="entry name" value="PLC-like_Pdiesterase_TIM-brl"/>
</dbReference>
<dbReference type="OrthoDB" id="7984201at2759"/>
<proteinExistence type="predicted"/>